<sequence length="71" mass="8117">MIFFIPFLLLAVIIGLWWTRRGSTLTRTCRWREDRAHSTGTERVFRCAACGAETRVPAGREPRDCLRAPAP</sequence>
<dbReference type="Proteomes" id="UP000028826">
    <property type="component" value="Unassembled WGS sequence"/>
</dbReference>
<organism evidence="1 2">
    <name type="scientific">Haematobacter massiliensis</name>
    <dbReference type="NCBI Taxonomy" id="195105"/>
    <lineage>
        <taxon>Bacteria</taxon>
        <taxon>Pseudomonadati</taxon>
        <taxon>Pseudomonadota</taxon>
        <taxon>Alphaproteobacteria</taxon>
        <taxon>Rhodobacterales</taxon>
        <taxon>Paracoccaceae</taxon>
        <taxon>Haematobacter</taxon>
    </lineage>
</organism>
<dbReference type="EMBL" id="JGYG01000002">
    <property type="protein sequence ID" value="KFI31223.1"/>
    <property type="molecule type" value="Genomic_DNA"/>
</dbReference>
<evidence type="ECO:0000313" key="1">
    <source>
        <dbReference type="EMBL" id="KFI31223.1"/>
    </source>
</evidence>
<proteinExistence type="predicted"/>
<dbReference type="AlphaFoldDB" id="A0A086YAC3"/>
<gene>
    <name evidence="1" type="ORF">CN97_09320</name>
</gene>
<comment type="caution">
    <text evidence="1">The sequence shown here is derived from an EMBL/GenBank/DDBJ whole genome shotgun (WGS) entry which is preliminary data.</text>
</comment>
<dbReference type="RefSeq" id="WP_035707515.1">
    <property type="nucleotide sequence ID" value="NZ_CAMIFG010000069.1"/>
</dbReference>
<evidence type="ECO:0000313" key="2">
    <source>
        <dbReference type="Proteomes" id="UP000028826"/>
    </source>
</evidence>
<reference evidence="1 2" key="1">
    <citation type="submission" date="2014-03" db="EMBL/GenBank/DDBJ databases">
        <title>Genome of Haematobacter massiliensis CCUG 47968.</title>
        <authorList>
            <person name="Wang D."/>
            <person name="Wang G."/>
        </authorList>
    </citation>
    <scope>NUCLEOTIDE SEQUENCE [LARGE SCALE GENOMIC DNA]</scope>
    <source>
        <strain evidence="1 2">CCUG 47968</strain>
    </source>
</reference>
<name>A0A086YAC3_9RHOB</name>
<accession>A0A086YAC3</accession>
<protein>
    <submittedName>
        <fullName evidence="1">Uncharacterized protein</fullName>
    </submittedName>
</protein>
<keyword evidence="2" id="KW-1185">Reference proteome</keyword>